<organism evidence="2">
    <name type="scientific">Pectinophora gossypiella</name>
    <name type="common">Cotton pink bollworm</name>
    <name type="synonym">Depressaria gossypiella</name>
    <dbReference type="NCBI Taxonomy" id="13191"/>
    <lineage>
        <taxon>Eukaryota</taxon>
        <taxon>Metazoa</taxon>
        <taxon>Ecdysozoa</taxon>
        <taxon>Arthropoda</taxon>
        <taxon>Hexapoda</taxon>
        <taxon>Insecta</taxon>
        <taxon>Pterygota</taxon>
        <taxon>Neoptera</taxon>
        <taxon>Endopterygota</taxon>
        <taxon>Lepidoptera</taxon>
        <taxon>Glossata</taxon>
        <taxon>Ditrysia</taxon>
        <taxon>Gelechioidea</taxon>
        <taxon>Gelechiidae</taxon>
        <taxon>Apatetrinae</taxon>
        <taxon>Pectinophora</taxon>
    </lineage>
</organism>
<keyword evidence="1" id="KW-0732">Signal</keyword>
<gene>
    <name evidence="2" type="ORF">g.271</name>
</gene>
<proteinExistence type="predicted"/>
<sequence>MAKLCIFLAVAVSAIVIVHGENVVAKNTPVGDQHPLSPTKSNCTAAQKQHIIRMQIHMRQCISEIVKSYLGEKNTSFTCTVASDLKTKWHQPFVNATSCYKDKIFNVSLNFFHNLLNFTTSNSDFKDFIHHNGTACVSDIITHTNQCIMNVTGVQNVTGGVHNVTDRRNVTQPSLYLLNLDNKEACGETTRLKDCVVNLMKTKKCHETGSRFISSISDFVKKQLCNGPRRTNATRNSATFIGANVILTALAALALV</sequence>
<protein>
    <submittedName>
        <fullName evidence="2">Uncharacterized protein</fullName>
    </submittedName>
</protein>
<feature type="chain" id="PRO_5009115362" evidence="1">
    <location>
        <begin position="21"/>
        <end position="256"/>
    </location>
</feature>
<evidence type="ECO:0000313" key="2">
    <source>
        <dbReference type="EMBL" id="JAT86148.1"/>
    </source>
</evidence>
<dbReference type="EMBL" id="GDQN01004906">
    <property type="protein sequence ID" value="JAT86148.1"/>
    <property type="molecule type" value="Transcribed_RNA"/>
</dbReference>
<name>A0A1E1WGR3_PECGO</name>
<accession>A0A1E1WGR3</accession>
<evidence type="ECO:0000256" key="1">
    <source>
        <dbReference type="SAM" id="SignalP"/>
    </source>
</evidence>
<dbReference type="AlphaFoldDB" id="A0A1E1WGR3"/>
<reference evidence="2" key="1">
    <citation type="submission" date="2015-09" db="EMBL/GenBank/DDBJ databases">
        <title>De novo assembly of Pectinophora gossypiella (Pink Bollworm) gut transcriptome.</title>
        <authorList>
            <person name="Tassone E.E."/>
        </authorList>
    </citation>
    <scope>NUCLEOTIDE SEQUENCE</scope>
</reference>
<feature type="signal peptide" evidence="1">
    <location>
        <begin position="1"/>
        <end position="20"/>
    </location>
</feature>